<evidence type="ECO:0000256" key="1">
    <source>
        <dbReference type="SAM" id="Phobius"/>
    </source>
</evidence>
<keyword evidence="1" id="KW-0812">Transmembrane</keyword>
<dbReference type="EMBL" id="CAJVQB010015550">
    <property type="protein sequence ID" value="CAG8775186.1"/>
    <property type="molecule type" value="Genomic_DNA"/>
</dbReference>
<organism evidence="2 3">
    <name type="scientific">Gigaspora margarita</name>
    <dbReference type="NCBI Taxonomy" id="4874"/>
    <lineage>
        <taxon>Eukaryota</taxon>
        <taxon>Fungi</taxon>
        <taxon>Fungi incertae sedis</taxon>
        <taxon>Mucoromycota</taxon>
        <taxon>Glomeromycotina</taxon>
        <taxon>Glomeromycetes</taxon>
        <taxon>Diversisporales</taxon>
        <taxon>Gigasporaceae</taxon>
        <taxon>Gigaspora</taxon>
    </lineage>
</organism>
<comment type="caution">
    <text evidence="2">The sequence shown here is derived from an EMBL/GenBank/DDBJ whole genome shotgun (WGS) entry which is preliminary data.</text>
</comment>
<keyword evidence="1" id="KW-0472">Membrane</keyword>
<name>A0ABN7VIC7_GIGMA</name>
<feature type="transmembrane region" description="Helical" evidence="1">
    <location>
        <begin position="36"/>
        <end position="57"/>
    </location>
</feature>
<proteinExistence type="predicted"/>
<accession>A0ABN7VIC7</accession>
<gene>
    <name evidence="2" type="ORF">GMARGA_LOCUS18986</name>
</gene>
<protein>
    <submittedName>
        <fullName evidence="2">15422_t:CDS:1</fullName>
    </submittedName>
</protein>
<keyword evidence="1" id="KW-1133">Transmembrane helix</keyword>
<feature type="non-terminal residue" evidence="2">
    <location>
        <position position="1"/>
    </location>
</feature>
<sequence>LRIKEFLYFVKNHLRGIIAVAIIPALAAKYELYTFATVIIISMTIIAAISVASHFHLEDALEITFLLNMMMFGKFRRLGQCKVAIKSIENSPYNITDESKTSEIFREPIALIVSAVSCRNDLANSDVLKCYGLRWYLAGINSNQFKDTNNKNKNIIKTINPPKHNPYNSKFISTMHIRDDIPVYP</sequence>
<evidence type="ECO:0000313" key="3">
    <source>
        <dbReference type="Proteomes" id="UP000789901"/>
    </source>
</evidence>
<dbReference type="Proteomes" id="UP000789901">
    <property type="component" value="Unassembled WGS sequence"/>
</dbReference>
<keyword evidence="3" id="KW-1185">Reference proteome</keyword>
<reference evidence="2 3" key="1">
    <citation type="submission" date="2021-06" db="EMBL/GenBank/DDBJ databases">
        <authorList>
            <person name="Kallberg Y."/>
            <person name="Tangrot J."/>
            <person name="Rosling A."/>
        </authorList>
    </citation>
    <scope>NUCLEOTIDE SEQUENCE [LARGE SCALE GENOMIC DNA]</scope>
    <source>
        <strain evidence="2 3">120-4 pot B 10/14</strain>
    </source>
</reference>
<evidence type="ECO:0000313" key="2">
    <source>
        <dbReference type="EMBL" id="CAG8775186.1"/>
    </source>
</evidence>